<sequence>MVDLLLDIDKSLRIEGHILSYPEDCCEILNKYTLKILCVNIRSVQHNFDNFLLLLARLNTSFDAIVFSECWISDRSTIKQIEGYNSFNTQKYINKAGGVIIYVGNKWVPNVTEPDIDEANGLIVEVPNVFTLVGSLANSFYMSPTDGSEILQLIRNYATPMILPSFSGVELGLKPAVELKRVWLLFQAGCAETCSPLIRQRRSFYAFTRRLLQLLFR</sequence>
<dbReference type="Proteomes" id="UP001549920">
    <property type="component" value="Unassembled WGS sequence"/>
</dbReference>
<proteinExistence type="predicted"/>
<evidence type="ECO:0000313" key="2">
    <source>
        <dbReference type="Proteomes" id="UP001549920"/>
    </source>
</evidence>
<dbReference type="SUPFAM" id="SSF56219">
    <property type="entry name" value="DNase I-like"/>
    <property type="match status" value="1"/>
</dbReference>
<reference evidence="1 2" key="1">
    <citation type="submission" date="2024-06" db="EMBL/GenBank/DDBJ databases">
        <title>A chromosome-level genome assembly of beet webworm, Loxostege sticticalis.</title>
        <authorList>
            <person name="Zhang Y."/>
        </authorList>
    </citation>
    <scope>NUCLEOTIDE SEQUENCE [LARGE SCALE GENOMIC DNA]</scope>
    <source>
        <strain evidence="1">AQ026</strain>
        <tissue evidence="1">Whole body</tissue>
    </source>
</reference>
<protein>
    <submittedName>
        <fullName evidence="1">Uncharacterized protein</fullName>
    </submittedName>
</protein>
<keyword evidence="2" id="KW-1185">Reference proteome</keyword>
<evidence type="ECO:0000313" key="1">
    <source>
        <dbReference type="EMBL" id="KAL0852749.1"/>
    </source>
</evidence>
<organism evidence="1 2">
    <name type="scientific">Loxostege sticticalis</name>
    <name type="common">Beet webworm moth</name>
    <dbReference type="NCBI Taxonomy" id="481309"/>
    <lineage>
        <taxon>Eukaryota</taxon>
        <taxon>Metazoa</taxon>
        <taxon>Ecdysozoa</taxon>
        <taxon>Arthropoda</taxon>
        <taxon>Hexapoda</taxon>
        <taxon>Insecta</taxon>
        <taxon>Pterygota</taxon>
        <taxon>Neoptera</taxon>
        <taxon>Endopterygota</taxon>
        <taxon>Lepidoptera</taxon>
        <taxon>Glossata</taxon>
        <taxon>Ditrysia</taxon>
        <taxon>Pyraloidea</taxon>
        <taxon>Crambidae</taxon>
        <taxon>Pyraustinae</taxon>
        <taxon>Loxostege</taxon>
    </lineage>
</organism>
<name>A0ABR3GZ28_LOXSC</name>
<comment type="caution">
    <text evidence="1">The sequence shown here is derived from an EMBL/GenBank/DDBJ whole genome shotgun (WGS) entry which is preliminary data.</text>
</comment>
<dbReference type="Gene3D" id="3.60.10.10">
    <property type="entry name" value="Endonuclease/exonuclease/phosphatase"/>
    <property type="match status" value="1"/>
</dbReference>
<dbReference type="EMBL" id="JBEUOH010000031">
    <property type="protein sequence ID" value="KAL0852749.1"/>
    <property type="molecule type" value="Genomic_DNA"/>
</dbReference>
<gene>
    <name evidence="1" type="ORF">ABMA27_012570</name>
</gene>
<accession>A0ABR3GZ28</accession>
<dbReference type="InterPro" id="IPR036691">
    <property type="entry name" value="Endo/exonu/phosph_ase_sf"/>
</dbReference>